<sequence length="307" mass="32633">MAGGVLYIGLGNIGRGMAKNIANKANLDQPILLFNRSPQRSLNLQAELGPDKATIVDSIAAGVARADVVFLCVIDDKSAEETIDEILKSNVRGKLIINCTTVNPTTSDKLGQLVEAAGADYVASPVVGQQPVAEAGELLALLSGPEASVKRAFPFYKGITARAVVDLSGQPYGKALTLKIVGNTLIFSMVEQVAESLVFAEKAGLGTAAIHSWVDNVFGFPFSYYSERMVNGDYYRRDYPAAHIDGSIEVSGHAQELASAVGAHLPILDIVVENLAKIKEIKGDKGDLAGIYGIVRMKAGLPYENQE</sequence>
<evidence type="ECO:0000256" key="2">
    <source>
        <dbReference type="ARBA" id="ARBA00023002"/>
    </source>
</evidence>
<dbReference type="Gene3D" id="3.40.50.720">
    <property type="entry name" value="NAD(P)-binding Rossmann-like Domain"/>
    <property type="match status" value="1"/>
</dbReference>
<dbReference type="EMBL" id="CAWUHD010000081">
    <property type="protein sequence ID" value="CAK7228715.1"/>
    <property type="molecule type" value="Genomic_DNA"/>
</dbReference>
<name>A0ABP0C9K2_9PEZI</name>
<dbReference type="PIRSF" id="PIRSF000103">
    <property type="entry name" value="HIBADH"/>
    <property type="match status" value="1"/>
</dbReference>
<dbReference type="InterPro" id="IPR036291">
    <property type="entry name" value="NAD(P)-bd_dom_sf"/>
</dbReference>
<keyword evidence="2" id="KW-0560">Oxidoreductase</keyword>
<organism evidence="4 5">
    <name type="scientific">Sporothrix eucalyptigena</name>
    <dbReference type="NCBI Taxonomy" id="1812306"/>
    <lineage>
        <taxon>Eukaryota</taxon>
        <taxon>Fungi</taxon>
        <taxon>Dikarya</taxon>
        <taxon>Ascomycota</taxon>
        <taxon>Pezizomycotina</taxon>
        <taxon>Sordariomycetes</taxon>
        <taxon>Sordariomycetidae</taxon>
        <taxon>Ophiostomatales</taxon>
        <taxon>Ophiostomataceae</taxon>
        <taxon>Sporothrix</taxon>
    </lineage>
</organism>
<dbReference type="InterPro" id="IPR013328">
    <property type="entry name" value="6PGD_dom2"/>
</dbReference>
<dbReference type="Gene3D" id="1.10.1040.10">
    <property type="entry name" value="N-(1-d-carboxylethyl)-l-norvaline Dehydrogenase, domain 2"/>
    <property type="match status" value="1"/>
</dbReference>
<evidence type="ECO:0000259" key="3">
    <source>
        <dbReference type="Pfam" id="PF03446"/>
    </source>
</evidence>
<dbReference type="SUPFAM" id="SSF51735">
    <property type="entry name" value="NAD(P)-binding Rossmann-fold domains"/>
    <property type="match status" value="1"/>
</dbReference>
<evidence type="ECO:0000313" key="5">
    <source>
        <dbReference type="Proteomes" id="UP001642482"/>
    </source>
</evidence>
<dbReference type="InterPro" id="IPR008927">
    <property type="entry name" value="6-PGluconate_DH-like_C_sf"/>
</dbReference>
<dbReference type="InterPro" id="IPR006115">
    <property type="entry name" value="6PGDH_NADP-bd"/>
</dbReference>
<comment type="similarity">
    <text evidence="1">Belongs to the HIBADH-related family. NP60 subfamily.</text>
</comment>
<accession>A0ABP0C9K2</accession>
<dbReference type="PANTHER" id="PTHR43580:SF3">
    <property type="entry name" value="6-PHOSPHOGLUCONATE DEHYDROGENASE FAMILY PROTEIN (AFU_ORTHOLOGUE AFUA_2G11600)"/>
    <property type="match status" value="1"/>
</dbReference>
<feature type="domain" description="6-phosphogluconate dehydrogenase NADP-binding" evidence="3">
    <location>
        <begin position="7"/>
        <end position="162"/>
    </location>
</feature>
<protein>
    <recommendedName>
        <fullName evidence="3">6-phosphogluconate dehydrogenase NADP-binding domain-containing protein</fullName>
    </recommendedName>
</protein>
<evidence type="ECO:0000256" key="1">
    <source>
        <dbReference type="ARBA" id="ARBA00007598"/>
    </source>
</evidence>
<dbReference type="InterPro" id="IPR015815">
    <property type="entry name" value="HIBADH-related"/>
</dbReference>
<proteinExistence type="inferred from homology"/>
<gene>
    <name evidence="4" type="ORF">SEUCBS140593_007005</name>
</gene>
<dbReference type="Proteomes" id="UP001642482">
    <property type="component" value="Unassembled WGS sequence"/>
</dbReference>
<dbReference type="SUPFAM" id="SSF48179">
    <property type="entry name" value="6-phosphogluconate dehydrogenase C-terminal domain-like"/>
    <property type="match status" value="1"/>
</dbReference>
<dbReference type="InterPro" id="IPR051265">
    <property type="entry name" value="HIBADH-related_NP60_sf"/>
</dbReference>
<dbReference type="Pfam" id="PF03446">
    <property type="entry name" value="NAD_binding_2"/>
    <property type="match status" value="1"/>
</dbReference>
<comment type="caution">
    <text evidence="4">The sequence shown here is derived from an EMBL/GenBank/DDBJ whole genome shotgun (WGS) entry which is preliminary data.</text>
</comment>
<dbReference type="PANTHER" id="PTHR43580">
    <property type="entry name" value="OXIDOREDUCTASE GLYR1-RELATED"/>
    <property type="match status" value="1"/>
</dbReference>
<keyword evidence="5" id="KW-1185">Reference proteome</keyword>
<reference evidence="4 5" key="1">
    <citation type="submission" date="2024-01" db="EMBL/GenBank/DDBJ databases">
        <authorList>
            <person name="Allen C."/>
            <person name="Tagirdzhanova G."/>
        </authorList>
    </citation>
    <scope>NUCLEOTIDE SEQUENCE [LARGE SCALE GENOMIC DNA]</scope>
</reference>
<evidence type="ECO:0000313" key="4">
    <source>
        <dbReference type="EMBL" id="CAK7228715.1"/>
    </source>
</evidence>